<sequence>MDERVDRTDMGRQLPVDGNNVDENISGGGNANELVDTRNSGSNSSNALNALSLPSLSLNVNDEDDEPEISLLRIVPDDTSTYISSADGNSTLGPETTASFVAAESTSVSRDHSEQFLAAEQTAGELVANIMNDLF</sequence>
<reference evidence="3" key="1">
    <citation type="submission" date="2017-02" db="UniProtKB">
        <authorList>
            <consortium name="WormBaseParasite"/>
        </authorList>
    </citation>
    <scope>IDENTIFICATION</scope>
</reference>
<accession>A0A0N5AQT1</accession>
<feature type="region of interest" description="Disordered" evidence="1">
    <location>
        <begin position="1"/>
        <end position="49"/>
    </location>
</feature>
<dbReference type="AlphaFoldDB" id="A0A0N5AQT1"/>
<feature type="compositionally biased region" description="Low complexity" evidence="1">
    <location>
        <begin position="39"/>
        <end position="49"/>
    </location>
</feature>
<feature type="compositionally biased region" description="Basic and acidic residues" evidence="1">
    <location>
        <begin position="1"/>
        <end position="10"/>
    </location>
</feature>
<dbReference type="WBParaSite" id="SMUV_0000705601-mRNA-1">
    <property type="protein sequence ID" value="SMUV_0000705601-mRNA-1"/>
    <property type="gene ID" value="SMUV_0000705601"/>
</dbReference>
<evidence type="ECO:0000313" key="2">
    <source>
        <dbReference type="Proteomes" id="UP000046393"/>
    </source>
</evidence>
<proteinExistence type="predicted"/>
<organism evidence="2 3">
    <name type="scientific">Syphacia muris</name>
    <dbReference type="NCBI Taxonomy" id="451379"/>
    <lineage>
        <taxon>Eukaryota</taxon>
        <taxon>Metazoa</taxon>
        <taxon>Ecdysozoa</taxon>
        <taxon>Nematoda</taxon>
        <taxon>Chromadorea</taxon>
        <taxon>Rhabditida</taxon>
        <taxon>Spirurina</taxon>
        <taxon>Oxyuridomorpha</taxon>
        <taxon>Oxyuroidea</taxon>
        <taxon>Oxyuridae</taxon>
        <taxon>Syphacia</taxon>
    </lineage>
</organism>
<name>A0A0N5AQT1_9BILA</name>
<evidence type="ECO:0000313" key="3">
    <source>
        <dbReference type="WBParaSite" id="SMUV_0000705601-mRNA-1"/>
    </source>
</evidence>
<keyword evidence="2" id="KW-1185">Reference proteome</keyword>
<evidence type="ECO:0000256" key="1">
    <source>
        <dbReference type="SAM" id="MobiDB-lite"/>
    </source>
</evidence>
<protein>
    <submittedName>
        <fullName evidence="3">Uncharacterized protein</fullName>
    </submittedName>
</protein>
<dbReference type="Proteomes" id="UP000046393">
    <property type="component" value="Unplaced"/>
</dbReference>